<gene>
    <name evidence="2" type="ORF">NZH93_24325</name>
</gene>
<sequence>MGIAEIVGVVLFVAVLSLAYFAWRRLRLLRAGGVHVALRLRQDDSGRGWHLGVGRYQGDEFVWFRVLSLGSGPNQIITREGLEIDDRREPAASETYAMPTGSTVLRCRSSTGNEIEIAMGPDALTGFLSWLESAPPGRSIPWAS</sequence>
<accession>A0A9X2VNP1</accession>
<keyword evidence="3" id="KW-1185">Reference proteome</keyword>
<dbReference type="Pfam" id="PF10739">
    <property type="entry name" value="DUF2550"/>
    <property type="match status" value="1"/>
</dbReference>
<comment type="caution">
    <text evidence="2">The sequence shown here is derived from an EMBL/GenBank/DDBJ whole genome shotgun (WGS) entry which is preliminary data.</text>
</comment>
<evidence type="ECO:0000256" key="1">
    <source>
        <dbReference type="SAM" id="Phobius"/>
    </source>
</evidence>
<evidence type="ECO:0000313" key="2">
    <source>
        <dbReference type="EMBL" id="MCS7479995.1"/>
    </source>
</evidence>
<dbReference type="EMBL" id="JANYMP010000012">
    <property type="protein sequence ID" value="MCS7479995.1"/>
    <property type="molecule type" value="Genomic_DNA"/>
</dbReference>
<organism evidence="2 3">
    <name type="scientific">Umezawaea endophytica</name>
    <dbReference type="NCBI Taxonomy" id="1654476"/>
    <lineage>
        <taxon>Bacteria</taxon>
        <taxon>Bacillati</taxon>
        <taxon>Actinomycetota</taxon>
        <taxon>Actinomycetes</taxon>
        <taxon>Pseudonocardiales</taxon>
        <taxon>Pseudonocardiaceae</taxon>
        <taxon>Umezawaea</taxon>
    </lineage>
</organism>
<dbReference type="RefSeq" id="WP_259625495.1">
    <property type="nucleotide sequence ID" value="NZ_JANYMP010000012.1"/>
</dbReference>
<feature type="transmembrane region" description="Helical" evidence="1">
    <location>
        <begin position="6"/>
        <end position="23"/>
    </location>
</feature>
<keyword evidence="1" id="KW-1133">Transmembrane helix</keyword>
<protein>
    <submittedName>
        <fullName evidence="2">DUF2550 domain-containing protein</fullName>
    </submittedName>
</protein>
<dbReference type="InterPro" id="IPR019675">
    <property type="entry name" value="DUF2550"/>
</dbReference>
<evidence type="ECO:0000313" key="3">
    <source>
        <dbReference type="Proteomes" id="UP001141259"/>
    </source>
</evidence>
<dbReference type="AlphaFoldDB" id="A0A9X2VNP1"/>
<reference evidence="2" key="1">
    <citation type="submission" date="2022-08" db="EMBL/GenBank/DDBJ databases">
        <authorList>
            <person name="Tistechok S."/>
            <person name="Samborskyy M."/>
            <person name="Roman I."/>
        </authorList>
    </citation>
    <scope>NUCLEOTIDE SEQUENCE</scope>
    <source>
        <strain evidence="2">DSM 103496</strain>
    </source>
</reference>
<name>A0A9X2VNP1_9PSEU</name>
<keyword evidence="1" id="KW-0472">Membrane</keyword>
<keyword evidence="1" id="KW-0812">Transmembrane</keyword>
<dbReference type="Proteomes" id="UP001141259">
    <property type="component" value="Unassembled WGS sequence"/>
</dbReference>
<proteinExistence type="predicted"/>